<feature type="region of interest" description="Disordered" evidence="1">
    <location>
        <begin position="177"/>
        <end position="230"/>
    </location>
</feature>
<reference evidence="2" key="1">
    <citation type="submission" date="2022-10" db="EMBL/GenBank/DDBJ databases">
        <title>Culturing micro-colonial fungi from biological soil crusts in the Mojave desert and describing Neophaeococcomyces mojavensis, and introducing the new genera and species Taxawa tesnikishii.</title>
        <authorList>
            <person name="Kurbessoian T."/>
            <person name="Stajich J.E."/>
        </authorList>
    </citation>
    <scope>NUCLEOTIDE SEQUENCE</scope>
    <source>
        <strain evidence="2">TK_35</strain>
    </source>
</reference>
<evidence type="ECO:0000256" key="1">
    <source>
        <dbReference type="SAM" id="MobiDB-lite"/>
    </source>
</evidence>
<proteinExistence type="predicted"/>
<feature type="compositionally biased region" description="Polar residues" evidence="1">
    <location>
        <begin position="186"/>
        <end position="195"/>
    </location>
</feature>
<evidence type="ECO:0000313" key="3">
    <source>
        <dbReference type="Proteomes" id="UP001172681"/>
    </source>
</evidence>
<organism evidence="2 3">
    <name type="scientific">Knufia peltigerae</name>
    <dbReference type="NCBI Taxonomy" id="1002370"/>
    <lineage>
        <taxon>Eukaryota</taxon>
        <taxon>Fungi</taxon>
        <taxon>Dikarya</taxon>
        <taxon>Ascomycota</taxon>
        <taxon>Pezizomycotina</taxon>
        <taxon>Eurotiomycetes</taxon>
        <taxon>Chaetothyriomycetidae</taxon>
        <taxon>Chaetothyriales</taxon>
        <taxon>Trichomeriaceae</taxon>
        <taxon>Knufia</taxon>
    </lineage>
</organism>
<sequence>MAVPTYNSIKNSPLTQTFGMNEVAFLLFSEGKRYLLTVALNSCFGIFLVSPEATVSAHIPPHPGTNFTDPQAGDKNLISKMREFAAQYNSKKEYFSHYNVCLVIAKFHGKNPLPDKKAFIERCLRKFKVEFPIQDYEVKAPGEPRRDEHGTAFVDGMATSGAILYVEDKIAMRVKRPPSADAERVGSTTVPSSNPIFPREQSSDQQKSSGDTPNRRPAKEKDGQKESKPQLRYVKSTKSDTGARIVTIDERKVMIQAEEWKTAETNGRKILVCQRYMLYTDP</sequence>
<name>A0AA38Y803_9EURO</name>
<feature type="compositionally biased region" description="Basic and acidic residues" evidence="1">
    <location>
        <begin position="213"/>
        <end position="229"/>
    </location>
</feature>
<keyword evidence="3" id="KW-1185">Reference proteome</keyword>
<accession>A0AA38Y803</accession>
<dbReference type="AlphaFoldDB" id="A0AA38Y803"/>
<protein>
    <submittedName>
        <fullName evidence="2">Uncharacterized protein</fullName>
    </submittedName>
</protein>
<evidence type="ECO:0000313" key="2">
    <source>
        <dbReference type="EMBL" id="KAJ9638606.1"/>
    </source>
</evidence>
<dbReference type="EMBL" id="JAPDRN010000020">
    <property type="protein sequence ID" value="KAJ9638606.1"/>
    <property type="molecule type" value="Genomic_DNA"/>
</dbReference>
<gene>
    <name evidence="2" type="ORF">H2204_004082</name>
</gene>
<comment type="caution">
    <text evidence="2">The sequence shown here is derived from an EMBL/GenBank/DDBJ whole genome shotgun (WGS) entry which is preliminary data.</text>
</comment>
<dbReference type="Proteomes" id="UP001172681">
    <property type="component" value="Unassembled WGS sequence"/>
</dbReference>
<feature type="compositionally biased region" description="Polar residues" evidence="1">
    <location>
        <begin position="203"/>
        <end position="212"/>
    </location>
</feature>